<comment type="caution">
    <text evidence="1">The sequence shown here is derived from an EMBL/GenBank/DDBJ whole genome shotgun (WGS) entry which is preliminary data.</text>
</comment>
<sequence>MFDSKCLLLCLWFFVGSHATGNLVPFIDKCLWSDKSCLVTSAQKAVPAFCDGMPELGVPPMDPLKLSKAKVNEGDLKVVFTDMDVTGTRQIKVLKVERDINKNTLKIVVECPIDVVGQYDASGSLLFTPINGTGAFRVNCQLVEIEVNVNLNPVDGPDGLKHWKISKTKYSYDAKKQCKFDFKNLENGETVLAVLNASWKEIIHSIGQPIVKAIVLKAVDQVQTFCDAVPTDQLEIQ</sequence>
<protein>
    <submittedName>
        <fullName evidence="1">Uncharacterized protein</fullName>
    </submittedName>
</protein>
<dbReference type="Proteomes" id="UP001231649">
    <property type="component" value="Chromosome 14"/>
</dbReference>
<gene>
    <name evidence="1" type="ORF">PYW08_003145</name>
</gene>
<keyword evidence="2" id="KW-1185">Reference proteome</keyword>
<organism evidence="1 2">
    <name type="scientific">Mythimna loreyi</name>
    <dbReference type="NCBI Taxonomy" id="667449"/>
    <lineage>
        <taxon>Eukaryota</taxon>
        <taxon>Metazoa</taxon>
        <taxon>Ecdysozoa</taxon>
        <taxon>Arthropoda</taxon>
        <taxon>Hexapoda</taxon>
        <taxon>Insecta</taxon>
        <taxon>Pterygota</taxon>
        <taxon>Neoptera</taxon>
        <taxon>Endopterygota</taxon>
        <taxon>Lepidoptera</taxon>
        <taxon>Glossata</taxon>
        <taxon>Ditrysia</taxon>
        <taxon>Noctuoidea</taxon>
        <taxon>Noctuidae</taxon>
        <taxon>Noctuinae</taxon>
        <taxon>Hadenini</taxon>
        <taxon>Mythimna</taxon>
    </lineage>
</organism>
<proteinExistence type="predicted"/>
<evidence type="ECO:0000313" key="1">
    <source>
        <dbReference type="EMBL" id="KAJ8723233.1"/>
    </source>
</evidence>
<accession>A0ACC2QQF5</accession>
<evidence type="ECO:0000313" key="2">
    <source>
        <dbReference type="Proteomes" id="UP001231649"/>
    </source>
</evidence>
<reference evidence="1" key="1">
    <citation type="submission" date="2023-03" db="EMBL/GenBank/DDBJ databases">
        <title>Chromosome-level genomes of two armyworms, Mythimna separata and Mythimna loreyi, provide insights into the biosynthesis and reception of sex pheromones.</title>
        <authorList>
            <person name="Zhao H."/>
        </authorList>
    </citation>
    <scope>NUCLEOTIDE SEQUENCE</scope>
    <source>
        <strain evidence="1">BeijingLab</strain>
    </source>
</reference>
<name>A0ACC2QQF5_9NEOP</name>
<dbReference type="EMBL" id="CM056790">
    <property type="protein sequence ID" value="KAJ8723233.1"/>
    <property type="molecule type" value="Genomic_DNA"/>
</dbReference>